<organism evidence="1">
    <name type="scientific">marine sediment metagenome</name>
    <dbReference type="NCBI Taxonomy" id="412755"/>
    <lineage>
        <taxon>unclassified sequences</taxon>
        <taxon>metagenomes</taxon>
        <taxon>ecological metagenomes</taxon>
    </lineage>
</organism>
<evidence type="ECO:0008006" key="2">
    <source>
        <dbReference type="Google" id="ProtNLM"/>
    </source>
</evidence>
<name>X1J5B5_9ZZZZ</name>
<gene>
    <name evidence="1" type="ORF">S03H2_64056</name>
</gene>
<evidence type="ECO:0000313" key="1">
    <source>
        <dbReference type="EMBL" id="GAH76705.1"/>
    </source>
</evidence>
<protein>
    <recommendedName>
        <fullName evidence="2">Bacterial Ig-like domain-containing protein</fullName>
    </recommendedName>
</protein>
<accession>X1J5B5</accession>
<reference evidence="1" key="1">
    <citation type="journal article" date="2014" name="Front. Microbiol.">
        <title>High frequency of phylogenetically diverse reductive dehalogenase-homologous genes in deep subseafloor sedimentary metagenomes.</title>
        <authorList>
            <person name="Kawai M."/>
            <person name="Futagami T."/>
            <person name="Toyoda A."/>
            <person name="Takaki Y."/>
            <person name="Nishi S."/>
            <person name="Hori S."/>
            <person name="Arai W."/>
            <person name="Tsubouchi T."/>
            <person name="Morono Y."/>
            <person name="Uchiyama I."/>
            <person name="Ito T."/>
            <person name="Fujiyama A."/>
            <person name="Inagaki F."/>
            <person name="Takami H."/>
        </authorList>
    </citation>
    <scope>NUCLEOTIDE SEQUENCE</scope>
    <source>
        <strain evidence="1">Expedition CK06-06</strain>
    </source>
</reference>
<feature type="non-terminal residue" evidence="1">
    <location>
        <position position="1"/>
    </location>
</feature>
<sequence length="221" mass="24676">DNSDGDLYWENKTGLGNGTYNFYAWINDSSGNFNSTSTRTVTVDIIYPTVSIVYPQNTDYTVNVSQLNYTYTETNPNKCWWSNSSGAWNSSPQTCGTNWTDLISIEGPNTWTVYMNDTAGNENSTSVTFNKDTAYPAVTINSPLNQTYDTNSITFNVTATDGSDVDNCWYSLTAGSYNYSMTETNPPEWDNTNASMTQGSHTVNFYCNDSYNNLNDTEQDT</sequence>
<proteinExistence type="predicted"/>
<comment type="caution">
    <text evidence="1">The sequence shown here is derived from an EMBL/GenBank/DDBJ whole genome shotgun (WGS) entry which is preliminary data.</text>
</comment>
<feature type="non-terminal residue" evidence="1">
    <location>
        <position position="221"/>
    </location>
</feature>
<dbReference type="AlphaFoldDB" id="X1J5B5"/>
<dbReference type="EMBL" id="BARU01041565">
    <property type="protein sequence ID" value="GAH76705.1"/>
    <property type="molecule type" value="Genomic_DNA"/>
</dbReference>